<evidence type="ECO:0000259" key="4">
    <source>
        <dbReference type="PROSITE" id="PS51819"/>
    </source>
</evidence>
<accession>A0ABW8MF51</accession>
<evidence type="ECO:0000313" key="5">
    <source>
        <dbReference type="EMBL" id="MFK4442308.1"/>
    </source>
</evidence>
<dbReference type="PROSITE" id="PS51819">
    <property type="entry name" value="VOC"/>
    <property type="match status" value="1"/>
</dbReference>
<keyword evidence="6" id="KW-1185">Reference proteome</keyword>
<protein>
    <recommendedName>
        <fullName evidence="2">Bleomycin resistance protein</fullName>
    </recommendedName>
</protein>
<dbReference type="Proteomes" id="UP001620514">
    <property type="component" value="Unassembled WGS sequence"/>
</dbReference>
<comment type="similarity">
    <text evidence="1">Belongs to the bleomycin resistance protein family.</text>
</comment>
<dbReference type="Gene3D" id="3.10.180.10">
    <property type="entry name" value="2,3-Dihydroxybiphenyl 1,2-Dioxygenase, domain 1"/>
    <property type="match status" value="1"/>
</dbReference>
<dbReference type="EMBL" id="JBIYDN010000006">
    <property type="protein sequence ID" value="MFK4442308.1"/>
    <property type="molecule type" value="Genomic_DNA"/>
</dbReference>
<dbReference type="InterPro" id="IPR029068">
    <property type="entry name" value="Glyas_Bleomycin-R_OHBP_Dase"/>
</dbReference>
<comment type="caution">
    <text evidence="5">The sequence shown here is derived from an EMBL/GenBank/DDBJ whole genome shotgun (WGS) entry which is preliminary data.</text>
</comment>
<feature type="domain" description="VOC" evidence="4">
    <location>
        <begin position="11"/>
        <end position="141"/>
    </location>
</feature>
<dbReference type="InterPro" id="IPR000335">
    <property type="entry name" value="Bleomycin-R"/>
</dbReference>
<dbReference type="InterPro" id="IPR037523">
    <property type="entry name" value="VOC_core"/>
</dbReference>
<dbReference type="RefSeq" id="WP_404606511.1">
    <property type="nucleotide sequence ID" value="NZ_JBIYDN010000006.1"/>
</dbReference>
<keyword evidence="3" id="KW-0046">Antibiotic resistance</keyword>
<evidence type="ECO:0000313" key="6">
    <source>
        <dbReference type="Proteomes" id="UP001620514"/>
    </source>
</evidence>
<sequence length="151" mass="17055">MEQSTLQASFIPAKLVPELLVTDINASLRFWRDLCGFTVVYHRLDEGFVYLDCDGAQVMLEERGRGRNWITAVLEAPLGRGTNFQVSVKTLAPILEALGSVDWPLFLAPEQKWYRTGEIEVGVHQFLVQDPDGYLVRFSASLGQGRVRDLR</sequence>
<evidence type="ECO:0000256" key="3">
    <source>
        <dbReference type="ARBA" id="ARBA00023251"/>
    </source>
</evidence>
<proteinExistence type="inferred from homology"/>
<name>A0ABW8MF51_9BURK</name>
<gene>
    <name evidence="5" type="ORF">ABH943_002324</name>
</gene>
<reference evidence="5 6" key="1">
    <citation type="submission" date="2024-10" db="EMBL/GenBank/DDBJ databases">
        <authorList>
            <person name="Deangelis K."/>
            <person name="Huntemann M."/>
            <person name="Clum A."/>
            <person name="Wang J."/>
            <person name="Palaniappan K."/>
            <person name="Ritter S."/>
            <person name="Chen I.-M."/>
            <person name="Stamatis D."/>
            <person name="Reddy T."/>
            <person name="O'Malley R."/>
            <person name="Daum C."/>
            <person name="Ng V."/>
            <person name="Ivanova N."/>
            <person name="Kyrpides N."/>
            <person name="Woyke T."/>
        </authorList>
    </citation>
    <scope>NUCLEOTIDE SEQUENCE [LARGE SCALE GENOMIC DNA]</scope>
    <source>
        <strain evidence="5 6">GAS97</strain>
    </source>
</reference>
<organism evidence="5 6">
    <name type="scientific">Caballeronia udeis</name>
    <dbReference type="NCBI Taxonomy" id="1232866"/>
    <lineage>
        <taxon>Bacteria</taxon>
        <taxon>Pseudomonadati</taxon>
        <taxon>Pseudomonadota</taxon>
        <taxon>Betaproteobacteria</taxon>
        <taxon>Burkholderiales</taxon>
        <taxon>Burkholderiaceae</taxon>
        <taxon>Caballeronia</taxon>
    </lineage>
</organism>
<evidence type="ECO:0000256" key="1">
    <source>
        <dbReference type="ARBA" id="ARBA00011051"/>
    </source>
</evidence>
<dbReference type="SUPFAM" id="SSF54593">
    <property type="entry name" value="Glyoxalase/Bleomycin resistance protein/Dihydroxybiphenyl dioxygenase"/>
    <property type="match status" value="1"/>
</dbReference>
<dbReference type="CDD" id="cd08349">
    <property type="entry name" value="BLMA_like"/>
    <property type="match status" value="1"/>
</dbReference>
<reference evidence="5 6" key="2">
    <citation type="submission" date="2024-11" db="EMBL/GenBank/DDBJ databases">
        <title>Using genomics to understand microbial adaptation to soil warming.</title>
        <authorList>
            <person name="Deangelis K.M. PhD."/>
        </authorList>
    </citation>
    <scope>NUCLEOTIDE SEQUENCE [LARGE SCALE GENOMIC DNA]</scope>
    <source>
        <strain evidence="5 6">GAS97</strain>
    </source>
</reference>
<evidence type="ECO:0000256" key="2">
    <source>
        <dbReference type="ARBA" id="ARBA00021572"/>
    </source>
</evidence>